<keyword evidence="1" id="KW-0732">Signal</keyword>
<name>A0A1S8BBJ3_9PEZI</name>
<feature type="chain" id="PRO_5013363414" description="Glycoside hydrolase 131 catalytic N-terminal domain-containing protein" evidence="1">
    <location>
        <begin position="18"/>
        <end position="304"/>
    </location>
</feature>
<keyword evidence="6" id="KW-1185">Reference proteome</keyword>
<dbReference type="PANTHER" id="PTHR34612:SF4">
    <property type="entry name" value="GLYCOSIDE HYDROLASE 131 CATALYTIC N-TERMINAL DOMAIN-CONTAINING PROTEIN"/>
    <property type="match status" value="1"/>
</dbReference>
<sequence length="304" mass="33559">MSSLLVLLTTLACTSLAAPSPYRSVGYRPAYSNTRHRQINTTATPQCPILLDGRVPTNATLTSFDVANDIFNPDYVKGNNVTWSQILEEPQGTLASKFDGAPEHRPIEVTINDDSIFQKQYGFRRAGLQFAADSANDTSDSGVVTLHWSVKQDWEKPLNLSHEYLNVWHEAADYSANQFNFNTGHRIGTNGTDKLSWQLLGRDSNLLWSTPIDFTNWQNFALTLDYVANTLTIYTSKNEEPLEEAGGPFTNDNSGAGQFQIGILKKPTGTDDVVNSGFQESNFKEGQIYGGIFVENSANGCISL</sequence>
<dbReference type="Proteomes" id="UP001430584">
    <property type="component" value="Unassembled WGS sequence"/>
</dbReference>
<dbReference type="InterPro" id="IPR041524">
    <property type="entry name" value="GH131_N"/>
</dbReference>
<dbReference type="EMBL" id="JAJVCZ030000004">
    <property type="protein sequence ID" value="KAL0260463.1"/>
    <property type="molecule type" value="Genomic_DNA"/>
</dbReference>
<gene>
    <name evidence="4" type="ORF">BK809_0001764</name>
    <name evidence="3" type="ORF">SLS55_004152</name>
</gene>
<evidence type="ECO:0000313" key="3">
    <source>
        <dbReference type="EMBL" id="KAL0260463.1"/>
    </source>
</evidence>
<accession>A0A1S8BBJ3</accession>
<reference evidence="3 6" key="2">
    <citation type="submission" date="2024-02" db="EMBL/GenBank/DDBJ databases">
        <title>De novo assembly and annotation of 12 fungi associated with fruit tree decline syndrome in Ontario, Canada.</title>
        <authorList>
            <person name="Sulman M."/>
            <person name="Ellouze W."/>
            <person name="Ilyukhin E."/>
        </authorList>
    </citation>
    <scope>NUCLEOTIDE SEQUENCE [LARGE SCALE GENOMIC DNA]</scope>
    <source>
        <strain evidence="3 6">FDS-637</strain>
    </source>
</reference>
<evidence type="ECO:0000259" key="2">
    <source>
        <dbReference type="Pfam" id="PF18271"/>
    </source>
</evidence>
<reference evidence="4 5" key="1">
    <citation type="submission" date="2017-01" db="EMBL/GenBank/DDBJ databases">
        <title>Draft genome sequence of Diplodia seriata F98.1, a fungal species involved in grapevine trunk diseases.</title>
        <authorList>
            <person name="Robert-Siegwald G."/>
            <person name="Vallet J."/>
            <person name="Abou-Mansour E."/>
            <person name="Xu J."/>
            <person name="Rey P."/>
            <person name="Bertsch C."/>
            <person name="Rego C."/>
            <person name="Larignon P."/>
            <person name="Fontaine F."/>
            <person name="Lebrun M.-H."/>
        </authorList>
    </citation>
    <scope>NUCLEOTIDE SEQUENCE [LARGE SCALE GENOMIC DNA]</scope>
    <source>
        <strain evidence="4 5">F98.1</strain>
    </source>
</reference>
<dbReference type="OrthoDB" id="5283326at2759"/>
<dbReference type="EMBL" id="MSZU01000087">
    <property type="protein sequence ID" value="OMP84661.1"/>
    <property type="molecule type" value="Genomic_DNA"/>
</dbReference>
<dbReference type="Gene3D" id="2.60.120.1160">
    <property type="match status" value="1"/>
</dbReference>
<proteinExistence type="predicted"/>
<dbReference type="STRING" id="420778.A0A1S8BBJ3"/>
<comment type="caution">
    <text evidence="4">The sequence shown here is derived from an EMBL/GenBank/DDBJ whole genome shotgun (WGS) entry which is preliminary data.</text>
</comment>
<evidence type="ECO:0000313" key="5">
    <source>
        <dbReference type="Proteomes" id="UP000190776"/>
    </source>
</evidence>
<feature type="domain" description="Glycoside hydrolase 131 catalytic N-terminal" evidence="2">
    <location>
        <begin position="49"/>
        <end position="300"/>
    </location>
</feature>
<dbReference type="Proteomes" id="UP000190776">
    <property type="component" value="Unassembled WGS sequence"/>
</dbReference>
<feature type="signal peptide" evidence="1">
    <location>
        <begin position="1"/>
        <end position="17"/>
    </location>
</feature>
<dbReference type="Pfam" id="PF18271">
    <property type="entry name" value="GH131_N"/>
    <property type="match status" value="1"/>
</dbReference>
<dbReference type="PANTHER" id="PTHR34612">
    <property type="entry name" value="GH131_N DOMAIN-CONTAINING PROTEIN"/>
    <property type="match status" value="1"/>
</dbReference>
<protein>
    <recommendedName>
        <fullName evidence="2">Glycoside hydrolase 131 catalytic N-terminal domain-containing protein</fullName>
    </recommendedName>
</protein>
<evidence type="ECO:0000256" key="1">
    <source>
        <dbReference type="SAM" id="SignalP"/>
    </source>
</evidence>
<dbReference type="AlphaFoldDB" id="A0A1S8BBJ3"/>
<organism evidence="4 5">
    <name type="scientific">Diplodia seriata</name>
    <dbReference type="NCBI Taxonomy" id="420778"/>
    <lineage>
        <taxon>Eukaryota</taxon>
        <taxon>Fungi</taxon>
        <taxon>Dikarya</taxon>
        <taxon>Ascomycota</taxon>
        <taxon>Pezizomycotina</taxon>
        <taxon>Dothideomycetes</taxon>
        <taxon>Dothideomycetes incertae sedis</taxon>
        <taxon>Botryosphaeriales</taxon>
        <taxon>Botryosphaeriaceae</taxon>
        <taxon>Diplodia</taxon>
    </lineage>
</organism>
<evidence type="ECO:0000313" key="6">
    <source>
        <dbReference type="Proteomes" id="UP001430584"/>
    </source>
</evidence>
<evidence type="ECO:0000313" key="4">
    <source>
        <dbReference type="EMBL" id="OMP84661.1"/>
    </source>
</evidence>